<dbReference type="EMBL" id="PQXF01000048">
    <property type="protein sequence ID" value="PXF57818.1"/>
    <property type="molecule type" value="Genomic_DNA"/>
</dbReference>
<proteinExistence type="predicted"/>
<dbReference type="Proteomes" id="UP000248329">
    <property type="component" value="Unassembled WGS sequence"/>
</dbReference>
<evidence type="ECO:0000313" key="2">
    <source>
        <dbReference type="Proteomes" id="UP000248329"/>
    </source>
</evidence>
<comment type="caution">
    <text evidence="1">The sequence shown here is derived from an EMBL/GenBank/DDBJ whole genome shotgun (WGS) entry which is preliminary data.</text>
</comment>
<gene>
    <name evidence="1" type="ORF">C4B59_14480</name>
</gene>
<evidence type="ECO:0000313" key="1">
    <source>
        <dbReference type="EMBL" id="PXF57818.1"/>
    </source>
</evidence>
<name>A0AC61KZB9_9EURY</name>
<sequence>MGLSELKQWVNPNATICQRIACESDLGSRQPDHPADAAIALHLAATGGWDSVAGVDGDRRITSPGCADDPADGGWRDSIIIVQIRMINMQTAIQKPEGTLVPTSILEEVGINGIPKVHITKHAIILQSTSNTRRFAGRLQKSPLSAEQLDEAYAMHLLED</sequence>
<accession>A0AC61KZB9</accession>
<organism evidence="1 2">
    <name type="scientific">Candidatus Methanogaster sp</name>
    <dbReference type="NCBI Taxonomy" id="3386292"/>
    <lineage>
        <taxon>Archaea</taxon>
        <taxon>Methanobacteriati</taxon>
        <taxon>Methanobacteriota</taxon>
        <taxon>Stenosarchaea group</taxon>
        <taxon>Methanomicrobia</taxon>
        <taxon>Methanosarcinales</taxon>
        <taxon>ANME-2 cluster</taxon>
        <taxon>Candidatus Methanogasteraceae</taxon>
        <taxon>Candidatus Methanogaster</taxon>
    </lineage>
</organism>
<protein>
    <submittedName>
        <fullName evidence="1">Uncharacterized protein</fullName>
    </submittedName>
</protein>
<reference evidence="1" key="1">
    <citation type="submission" date="2018-01" db="EMBL/GenBank/DDBJ databases">
        <authorList>
            <person name="Krukenberg V."/>
        </authorList>
    </citation>
    <scope>NUCLEOTIDE SEQUENCE</scope>
    <source>
        <strain evidence="1">E20ANME2</strain>
    </source>
</reference>